<feature type="non-terminal residue" evidence="1">
    <location>
        <position position="1"/>
    </location>
</feature>
<accession>A0A9D1GSA2</accession>
<evidence type="ECO:0000313" key="2">
    <source>
        <dbReference type="Proteomes" id="UP000886758"/>
    </source>
</evidence>
<gene>
    <name evidence="1" type="ORF">IAD46_02245</name>
</gene>
<organism evidence="1 2">
    <name type="scientific">Candidatus Pelethenecus faecipullorum</name>
    <dbReference type="NCBI Taxonomy" id="2840900"/>
    <lineage>
        <taxon>Bacteria</taxon>
        <taxon>Bacillati</taxon>
        <taxon>Mycoplasmatota</taxon>
        <taxon>Mollicutes</taxon>
        <taxon>Candidatus Pelethenecus</taxon>
    </lineage>
</organism>
<dbReference type="EMBL" id="DVLF01000073">
    <property type="protein sequence ID" value="HIT49826.1"/>
    <property type="molecule type" value="Genomic_DNA"/>
</dbReference>
<reference evidence="1" key="1">
    <citation type="submission" date="2020-10" db="EMBL/GenBank/DDBJ databases">
        <authorList>
            <person name="Gilroy R."/>
        </authorList>
    </citation>
    <scope>NUCLEOTIDE SEQUENCE</scope>
    <source>
        <strain evidence="1">ChiW17-6978</strain>
    </source>
</reference>
<dbReference type="Gene3D" id="3.40.470.10">
    <property type="entry name" value="Uracil-DNA glycosylase-like domain"/>
    <property type="match status" value="1"/>
</dbReference>
<dbReference type="InterPro" id="IPR036895">
    <property type="entry name" value="Uracil-DNA_glycosylase-like_sf"/>
</dbReference>
<name>A0A9D1GSA2_9MOLU</name>
<reference evidence="1" key="2">
    <citation type="journal article" date="2021" name="PeerJ">
        <title>Extensive microbial diversity within the chicken gut microbiome revealed by metagenomics and culture.</title>
        <authorList>
            <person name="Gilroy R."/>
            <person name="Ravi A."/>
            <person name="Getino M."/>
            <person name="Pursley I."/>
            <person name="Horton D.L."/>
            <person name="Alikhan N.F."/>
            <person name="Baker D."/>
            <person name="Gharbi K."/>
            <person name="Hall N."/>
            <person name="Watson M."/>
            <person name="Adriaenssens E.M."/>
            <person name="Foster-Nyarko E."/>
            <person name="Jarju S."/>
            <person name="Secka A."/>
            <person name="Antonio M."/>
            <person name="Oren A."/>
            <person name="Chaudhuri R.R."/>
            <person name="La Ragione R."/>
            <person name="Hildebrand F."/>
            <person name="Pallen M.J."/>
        </authorList>
    </citation>
    <scope>NUCLEOTIDE SEQUENCE</scope>
    <source>
        <strain evidence="1">ChiW17-6978</strain>
    </source>
</reference>
<dbReference type="AlphaFoldDB" id="A0A9D1GSA2"/>
<evidence type="ECO:0000313" key="1">
    <source>
        <dbReference type="EMBL" id="HIT49826.1"/>
    </source>
</evidence>
<proteinExistence type="predicted"/>
<sequence>HLALFDVIERCQIKRSSDQSIKDVKIQSFTTLLENSNIEKVLLNGKKAFEIWSRFYPEWKDKSICLPSTSSANATWKTEDLKNQWEKALLS</sequence>
<comment type="caution">
    <text evidence="1">The sequence shown here is derived from an EMBL/GenBank/DDBJ whole genome shotgun (WGS) entry which is preliminary data.</text>
</comment>
<dbReference type="Proteomes" id="UP000886758">
    <property type="component" value="Unassembled WGS sequence"/>
</dbReference>
<dbReference type="SUPFAM" id="SSF52141">
    <property type="entry name" value="Uracil-DNA glycosylase-like"/>
    <property type="match status" value="1"/>
</dbReference>
<protein>
    <submittedName>
        <fullName evidence="1">DNA-deoxyinosine glycosylase</fullName>
    </submittedName>
</protein>